<keyword evidence="6" id="KW-1185">Reference proteome</keyword>
<keyword evidence="3" id="KW-0862">Zinc</keyword>
<evidence type="ECO:0000256" key="2">
    <source>
        <dbReference type="ARBA" id="ARBA00023027"/>
    </source>
</evidence>
<dbReference type="InterPro" id="IPR029035">
    <property type="entry name" value="DHS-like_NAD/FAD-binding_dom"/>
</dbReference>
<proteinExistence type="predicted"/>
<dbReference type="EMBL" id="CAXAMM010006132">
    <property type="protein sequence ID" value="CAK9009941.1"/>
    <property type="molecule type" value="Genomic_DNA"/>
</dbReference>
<dbReference type="PANTHER" id="PTHR11085:SF4">
    <property type="entry name" value="NAD-DEPENDENT PROTEIN DEACYLASE"/>
    <property type="match status" value="1"/>
</dbReference>
<dbReference type="InterPro" id="IPR003000">
    <property type="entry name" value="Sirtuin"/>
</dbReference>
<feature type="domain" description="Deacetylase sirtuin-type" evidence="4">
    <location>
        <begin position="3"/>
        <end position="278"/>
    </location>
</feature>
<dbReference type="InterPro" id="IPR026590">
    <property type="entry name" value="Ssirtuin_cat_dom"/>
</dbReference>
<feature type="active site" description="Proton acceptor" evidence="3">
    <location>
        <position position="135"/>
    </location>
</feature>
<dbReference type="InterPro" id="IPR026591">
    <property type="entry name" value="Sirtuin_cat_small_dom_sf"/>
</dbReference>
<reference evidence="5 6" key="1">
    <citation type="submission" date="2024-02" db="EMBL/GenBank/DDBJ databases">
        <authorList>
            <person name="Chen Y."/>
            <person name="Shah S."/>
            <person name="Dougan E. K."/>
            <person name="Thang M."/>
            <person name="Chan C."/>
        </authorList>
    </citation>
    <scope>NUCLEOTIDE SEQUENCE [LARGE SCALE GENOMIC DNA]</scope>
</reference>
<feature type="binding site" evidence="3">
    <location>
        <position position="143"/>
    </location>
    <ligand>
        <name>Zn(2+)</name>
        <dbReference type="ChEBI" id="CHEBI:29105"/>
    </ligand>
</feature>
<keyword evidence="2" id="KW-0520">NAD</keyword>
<evidence type="ECO:0000313" key="5">
    <source>
        <dbReference type="EMBL" id="CAK9009941.1"/>
    </source>
</evidence>
<dbReference type="SUPFAM" id="SSF52467">
    <property type="entry name" value="DHS-like NAD/FAD-binding domain"/>
    <property type="match status" value="1"/>
</dbReference>
<dbReference type="Gene3D" id="3.40.50.1220">
    <property type="entry name" value="TPP-binding domain"/>
    <property type="match status" value="1"/>
</dbReference>
<dbReference type="PANTHER" id="PTHR11085">
    <property type="entry name" value="NAD-DEPENDENT PROTEIN DEACYLASE SIRTUIN-5, MITOCHONDRIAL-RELATED"/>
    <property type="match status" value="1"/>
</dbReference>
<protein>
    <submittedName>
        <fullName evidence="5">NAD-dependent protein deacylase (Regulatory protein SIR2 homolog)</fullName>
    </submittedName>
</protein>
<name>A0ABP0J6G5_9DINO</name>
<dbReference type="Gene3D" id="3.30.1600.10">
    <property type="entry name" value="SIR2/SIRT2 'Small Domain"/>
    <property type="match status" value="1"/>
</dbReference>
<dbReference type="InterPro" id="IPR050134">
    <property type="entry name" value="NAD-dep_sirtuin_deacylases"/>
</dbReference>
<feature type="binding site" evidence="3">
    <location>
        <position position="175"/>
    </location>
    <ligand>
        <name>Zn(2+)</name>
        <dbReference type="ChEBI" id="CHEBI:29105"/>
    </ligand>
</feature>
<keyword evidence="1" id="KW-0808">Transferase</keyword>
<accession>A0ABP0J6G5</accession>
<feature type="binding site" evidence="3">
    <location>
        <position position="178"/>
    </location>
    <ligand>
        <name>Zn(2+)</name>
        <dbReference type="ChEBI" id="CHEBI:29105"/>
    </ligand>
</feature>
<evidence type="ECO:0000259" key="4">
    <source>
        <dbReference type="PROSITE" id="PS50305"/>
    </source>
</evidence>
<feature type="binding site" evidence="3">
    <location>
        <position position="147"/>
    </location>
    <ligand>
        <name>Zn(2+)</name>
        <dbReference type="ChEBI" id="CHEBI:29105"/>
    </ligand>
</feature>
<evidence type="ECO:0000256" key="1">
    <source>
        <dbReference type="ARBA" id="ARBA00022679"/>
    </source>
</evidence>
<evidence type="ECO:0000313" key="6">
    <source>
        <dbReference type="Proteomes" id="UP001642464"/>
    </source>
</evidence>
<evidence type="ECO:0000256" key="3">
    <source>
        <dbReference type="PROSITE-ProRule" id="PRU00236"/>
    </source>
</evidence>
<organism evidence="5 6">
    <name type="scientific">Durusdinium trenchii</name>
    <dbReference type="NCBI Taxonomy" id="1381693"/>
    <lineage>
        <taxon>Eukaryota</taxon>
        <taxon>Sar</taxon>
        <taxon>Alveolata</taxon>
        <taxon>Dinophyceae</taxon>
        <taxon>Suessiales</taxon>
        <taxon>Symbiodiniaceae</taxon>
        <taxon>Durusdinium</taxon>
    </lineage>
</organism>
<dbReference type="PROSITE" id="PS50305">
    <property type="entry name" value="SIRTUIN"/>
    <property type="match status" value="1"/>
</dbReference>
<gene>
    <name evidence="5" type="ORF">SCF082_LOCUS10478</name>
</gene>
<comment type="caution">
    <text evidence="5">The sequence shown here is derived from an EMBL/GenBank/DDBJ whole genome shotgun (WGS) entry which is preliminary data.</text>
</comment>
<keyword evidence="3" id="KW-0479">Metal-binding</keyword>
<dbReference type="Proteomes" id="UP001642464">
    <property type="component" value="Unassembled WGS sequence"/>
</dbReference>
<sequence length="282" mass="31548">MSSKAIDRAAQEAAAAIEQAEALLISAGAGMGVDSGLPDFRGNEGFWKAYPPFRRLGVSFVEMANPRWFATDPEQAWGFYGHRQQLYRRTLPHDGFITLLRWSEARPRGSFVFTSNVDGHFQRAGFDENQVLECHGSLNFLQCVKGCHGTIWSDEHLQIDIDCDTFRAAEPLPRCQHCDGLARPNVLMFGDYGWLEDRTLAQQRRYEQWLQTVDPRKLTIIECGAGTAVPTVRLESESHRATLIRINPREPNVPRGGISLPCGALEGINRIARFLEGSSTDA</sequence>
<dbReference type="Pfam" id="PF02146">
    <property type="entry name" value="SIR2"/>
    <property type="match status" value="1"/>
</dbReference>